<dbReference type="EMBL" id="CH687376">
    <property type="protein sequence ID" value="EDW44557.1"/>
    <property type="molecule type" value="Genomic_DNA"/>
</dbReference>
<evidence type="ECO:0000313" key="2">
    <source>
        <dbReference type="EMBL" id="EDW44557.1"/>
    </source>
</evidence>
<gene>
    <name evidence="2" type="primary">Dsec\GM19462</name>
    <name evidence="2" type="ORF">Dsec_GM19462</name>
</gene>
<evidence type="ECO:0000313" key="3">
    <source>
        <dbReference type="Proteomes" id="UP000001292"/>
    </source>
</evidence>
<sequence>MKDLKPQSSPLNPLDSPGFPGFPATFVMHNGLHLVRQQQLRAAFSQKVISGLCTRVAFWLTARRPPNPNPQPQPHSHPHPHPQYPCRSDIFIGLPIS</sequence>
<reference evidence="2 3" key="1">
    <citation type="journal article" date="2007" name="Nature">
        <title>Evolution of genes and genomes on the Drosophila phylogeny.</title>
        <authorList>
            <consortium name="Drosophila 12 Genomes Consortium"/>
            <person name="Clark A.G."/>
            <person name="Eisen M.B."/>
            <person name="Smith D.R."/>
            <person name="Bergman C.M."/>
            <person name="Oliver B."/>
            <person name="Markow T.A."/>
            <person name="Kaufman T.C."/>
            <person name="Kellis M."/>
            <person name="Gelbart W."/>
            <person name="Iyer V.N."/>
            <person name="Pollard D.A."/>
            <person name="Sackton T.B."/>
            <person name="Larracuente A.M."/>
            <person name="Singh N.D."/>
            <person name="Abad J.P."/>
            <person name="Abt D.N."/>
            <person name="Adryan B."/>
            <person name="Aguade M."/>
            <person name="Akashi H."/>
            <person name="Anderson W.W."/>
            <person name="Aquadro C.F."/>
            <person name="Ardell D.H."/>
            <person name="Arguello R."/>
            <person name="Artieri C.G."/>
            <person name="Barbash D.A."/>
            <person name="Barker D."/>
            <person name="Barsanti P."/>
            <person name="Batterham P."/>
            <person name="Batzoglou S."/>
            <person name="Begun D."/>
            <person name="Bhutkar A."/>
            <person name="Blanco E."/>
            <person name="Bosak S.A."/>
            <person name="Bradley R.K."/>
            <person name="Brand A.D."/>
            <person name="Brent M.R."/>
            <person name="Brooks A.N."/>
            <person name="Brown R.H."/>
            <person name="Butlin R.K."/>
            <person name="Caggese C."/>
            <person name="Calvi B.R."/>
            <person name="Bernardo de Carvalho A."/>
            <person name="Caspi A."/>
            <person name="Castrezana S."/>
            <person name="Celniker S.E."/>
            <person name="Chang J.L."/>
            <person name="Chapple C."/>
            <person name="Chatterji S."/>
            <person name="Chinwalla A."/>
            <person name="Civetta A."/>
            <person name="Clifton S.W."/>
            <person name="Comeron J.M."/>
            <person name="Costello J.C."/>
            <person name="Coyne J.A."/>
            <person name="Daub J."/>
            <person name="David R.G."/>
            <person name="Delcher A.L."/>
            <person name="Delehaunty K."/>
            <person name="Do C.B."/>
            <person name="Ebling H."/>
            <person name="Edwards K."/>
            <person name="Eickbush T."/>
            <person name="Evans J.D."/>
            <person name="Filipski A."/>
            <person name="Findeiss S."/>
            <person name="Freyhult E."/>
            <person name="Fulton L."/>
            <person name="Fulton R."/>
            <person name="Garcia A.C."/>
            <person name="Gardiner A."/>
            <person name="Garfield D.A."/>
            <person name="Garvin B.E."/>
            <person name="Gibson G."/>
            <person name="Gilbert D."/>
            <person name="Gnerre S."/>
            <person name="Godfrey J."/>
            <person name="Good R."/>
            <person name="Gotea V."/>
            <person name="Gravely B."/>
            <person name="Greenberg A.J."/>
            <person name="Griffiths-Jones S."/>
            <person name="Gross S."/>
            <person name="Guigo R."/>
            <person name="Gustafson E.A."/>
            <person name="Haerty W."/>
            <person name="Hahn M.W."/>
            <person name="Halligan D.L."/>
            <person name="Halpern A.L."/>
            <person name="Halter G.M."/>
            <person name="Han M.V."/>
            <person name="Heger A."/>
            <person name="Hillier L."/>
            <person name="Hinrichs A.S."/>
            <person name="Holmes I."/>
            <person name="Hoskins R.A."/>
            <person name="Hubisz M.J."/>
            <person name="Hultmark D."/>
            <person name="Huntley M.A."/>
            <person name="Jaffe D.B."/>
            <person name="Jagadeeshan S."/>
            <person name="Jeck W.R."/>
            <person name="Johnson J."/>
            <person name="Jones C.D."/>
            <person name="Jordan W.C."/>
            <person name="Karpen G.H."/>
            <person name="Kataoka E."/>
            <person name="Keightley P.D."/>
            <person name="Kheradpour P."/>
            <person name="Kirkness E.F."/>
            <person name="Koerich L.B."/>
            <person name="Kristiansen K."/>
            <person name="Kudrna D."/>
            <person name="Kulathinal R.J."/>
            <person name="Kumar S."/>
            <person name="Kwok R."/>
            <person name="Lander E."/>
            <person name="Langley C.H."/>
            <person name="Lapoint R."/>
            <person name="Lazzaro B.P."/>
            <person name="Lee S.J."/>
            <person name="Levesque L."/>
            <person name="Li R."/>
            <person name="Lin C.F."/>
            <person name="Lin M.F."/>
            <person name="Lindblad-Toh K."/>
            <person name="Llopart A."/>
            <person name="Long M."/>
            <person name="Low L."/>
            <person name="Lozovsky E."/>
            <person name="Lu J."/>
            <person name="Luo M."/>
            <person name="Machado C.A."/>
            <person name="Makalowski W."/>
            <person name="Marzo M."/>
            <person name="Matsuda M."/>
            <person name="Matzkin L."/>
            <person name="McAllister B."/>
            <person name="McBride C.S."/>
            <person name="McKernan B."/>
            <person name="McKernan K."/>
            <person name="Mendez-Lago M."/>
            <person name="Minx P."/>
            <person name="Mollenhauer M.U."/>
            <person name="Montooth K."/>
            <person name="Mount S.M."/>
            <person name="Mu X."/>
            <person name="Myers E."/>
            <person name="Negre B."/>
            <person name="Newfeld S."/>
            <person name="Nielsen R."/>
            <person name="Noor M.A."/>
            <person name="O'Grady P."/>
            <person name="Pachter L."/>
            <person name="Papaceit M."/>
            <person name="Parisi M.J."/>
            <person name="Parisi M."/>
            <person name="Parts L."/>
            <person name="Pedersen J.S."/>
            <person name="Pesole G."/>
            <person name="Phillippy A.M."/>
            <person name="Ponting C.P."/>
            <person name="Pop M."/>
            <person name="Porcelli D."/>
            <person name="Powell J.R."/>
            <person name="Prohaska S."/>
            <person name="Pruitt K."/>
            <person name="Puig M."/>
            <person name="Quesneville H."/>
            <person name="Ram K.R."/>
            <person name="Rand D."/>
            <person name="Rasmussen M.D."/>
            <person name="Reed L.K."/>
            <person name="Reenan R."/>
            <person name="Reily A."/>
            <person name="Remington K.A."/>
            <person name="Rieger T.T."/>
            <person name="Ritchie M.G."/>
            <person name="Robin C."/>
            <person name="Rogers Y.H."/>
            <person name="Rohde C."/>
            <person name="Rozas J."/>
            <person name="Rubenfield M.J."/>
            <person name="Ruiz A."/>
            <person name="Russo S."/>
            <person name="Salzberg S.L."/>
            <person name="Sanchez-Gracia A."/>
            <person name="Saranga D.J."/>
            <person name="Sato H."/>
            <person name="Schaeffer S.W."/>
            <person name="Schatz M.C."/>
            <person name="Schlenke T."/>
            <person name="Schwartz R."/>
            <person name="Segarra C."/>
            <person name="Singh R.S."/>
            <person name="Sirot L."/>
            <person name="Sirota M."/>
            <person name="Sisneros N.B."/>
            <person name="Smith C.D."/>
            <person name="Smith T.F."/>
            <person name="Spieth J."/>
            <person name="Stage D.E."/>
            <person name="Stark A."/>
            <person name="Stephan W."/>
            <person name="Strausberg R.L."/>
            <person name="Strempel S."/>
            <person name="Sturgill D."/>
            <person name="Sutton G."/>
            <person name="Sutton G.G."/>
            <person name="Tao W."/>
            <person name="Teichmann S."/>
            <person name="Tobari Y.N."/>
            <person name="Tomimura Y."/>
            <person name="Tsolas J.M."/>
            <person name="Valente V.L."/>
            <person name="Venter E."/>
            <person name="Venter J.C."/>
            <person name="Vicario S."/>
            <person name="Vieira F.G."/>
            <person name="Vilella A.J."/>
            <person name="Villasante A."/>
            <person name="Walenz B."/>
            <person name="Wang J."/>
            <person name="Wasserman M."/>
            <person name="Watts T."/>
            <person name="Wilson D."/>
            <person name="Wilson R.K."/>
            <person name="Wing R.A."/>
            <person name="Wolfner M.F."/>
            <person name="Wong A."/>
            <person name="Wong G.K."/>
            <person name="Wu C.I."/>
            <person name="Wu G."/>
            <person name="Yamamoto D."/>
            <person name="Yang H.P."/>
            <person name="Yang S.P."/>
            <person name="Yorke J.A."/>
            <person name="Yoshida K."/>
            <person name="Zdobnov E."/>
            <person name="Zhang P."/>
            <person name="Zhang Y."/>
            <person name="Zimin A.V."/>
            <person name="Baldwin J."/>
            <person name="Abdouelleil A."/>
            <person name="Abdulkadir J."/>
            <person name="Abebe A."/>
            <person name="Abera B."/>
            <person name="Abreu J."/>
            <person name="Acer S.C."/>
            <person name="Aftuck L."/>
            <person name="Alexander A."/>
            <person name="An P."/>
            <person name="Anderson E."/>
            <person name="Anderson S."/>
            <person name="Arachi H."/>
            <person name="Azer M."/>
            <person name="Bachantsang P."/>
            <person name="Barry A."/>
            <person name="Bayul T."/>
            <person name="Berlin A."/>
            <person name="Bessette D."/>
            <person name="Bloom T."/>
            <person name="Blye J."/>
            <person name="Boguslavskiy L."/>
            <person name="Bonnet C."/>
            <person name="Boukhgalter B."/>
            <person name="Bourzgui I."/>
            <person name="Brown A."/>
            <person name="Cahill P."/>
            <person name="Channer S."/>
            <person name="Cheshatsang Y."/>
            <person name="Chuda L."/>
            <person name="Citroen M."/>
            <person name="Collymore A."/>
            <person name="Cooke P."/>
            <person name="Costello M."/>
            <person name="D'Aco K."/>
            <person name="Daza R."/>
            <person name="De Haan G."/>
            <person name="DeGray S."/>
            <person name="DeMaso C."/>
            <person name="Dhargay N."/>
            <person name="Dooley K."/>
            <person name="Dooley E."/>
            <person name="Doricent M."/>
            <person name="Dorje P."/>
            <person name="Dorjee K."/>
            <person name="Dupes A."/>
            <person name="Elong R."/>
            <person name="Falk J."/>
            <person name="Farina A."/>
            <person name="Faro S."/>
            <person name="Ferguson D."/>
            <person name="Fisher S."/>
            <person name="Foley C.D."/>
            <person name="Franke A."/>
            <person name="Friedrich D."/>
            <person name="Gadbois L."/>
            <person name="Gearin G."/>
            <person name="Gearin C.R."/>
            <person name="Giannoukos G."/>
            <person name="Goode T."/>
            <person name="Graham J."/>
            <person name="Grandbois E."/>
            <person name="Grewal S."/>
            <person name="Gyaltsen K."/>
            <person name="Hafez N."/>
            <person name="Hagos B."/>
            <person name="Hall J."/>
            <person name="Henson C."/>
            <person name="Hollinger A."/>
            <person name="Honan T."/>
            <person name="Huard M.D."/>
            <person name="Hughes L."/>
            <person name="Hurhula B."/>
            <person name="Husby M.E."/>
            <person name="Kamat A."/>
            <person name="Kanga B."/>
            <person name="Kashin S."/>
            <person name="Khazanovich D."/>
            <person name="Kisner P."/>
            <person name="Lance K."/>
            <person name="Lara M."/>
            <person name="Lee W."/>
            <person name="Lennon N."/>
            <person name="Letendre F."/>
            <person name="LeVine R."/>
            <person name="Lipovsky A."/>
            <person name="Liu X."/>
            <person name="Liu J."/>
            <person name="Liu S."/>
            <person name="Lokyitsang T."/>
            <person name="Lokyitsang Y."/>
            <person name="Lubonja R."/>
            <person name="Lui A."/>
            <person name="MacDonald P."/>
            <person name="Magnisalis V."/>
            <person name="Maru K."/>
            <person name="Matthews C."/>
            <person name="McCusker W."/>
            <person name="McDonough S."/>
            <person name="Mehta T."/>
            <person name="Meldrim J."/>
            <person name="Meneus L."/>
            <person name="Mihai O."/>
            <person name="Mihalev A."/>
            <person name="Mihova T."/>
            <person name="Mittelman R."/>
            <person name="Mlenga V."/>
            <person name="Montmayeur A."/>
            <person name="Mulrain L."/>
            <person name="Navidi A."/>
            <person name="Naylor J."/>
            <person name="Negash T."/>
            <person name="Nguyen T."/>
            <person name="Nguyen N."/>
            <person name="Nicol R."/>
            <person name="Norbu C."/>
            <person name="Norbu N."/>
            <person name="Novod N."/>
            <person name="O'Neill B."/>
            <person name="Osman S."/>
            <person name="Markiewicz E."/>
            <person name="Oyono O.L."/>
            <person name="Patti C."/>
            <person name="Phunkhang P."/>
            <person name="Pierre F."/>
            <person name="Priest M."/>
            <person name="Raghuraman S."/>
            <person name="Rege F."/>
            <person name="Reyes R."/>
            <person name="Rise C."/>
            <person name="Rogov P."/>
            <person name="Ross K."/>
            <person name="Ryan E."/>
            <person name="Settipalli S."/>
            <person name="Shea T."/>
            <person name="Sherpa N."/>
            <person name="Shi L."/>
            <person name="Shih D."/>
            <person name="Sparrow T."/>
            <person name="Spaulding J."/>
            <person name="Stalker J."/>
            <person name="Stange-Thomann N."/>
            <person name="Stavropoulos S."/>
            <person name="Stone C."/>
            <person name="Strader C."/>
            <person name="Tesfaye S."/>
            <person name="Thomson T."/>
            <person name="Thoulutsang Y."/>
            <person name="Thoulutsang D."/>
            <person name="Topham K."/>
            <person name="Topping I."/>
            <person name="Tsamla T."/>
            <person name="Vassiliev H."/>
            <person name="Vo A."/>
            <person name="Wangchuk T."/>
            <person name="Wangdi T."/>
            <person name="Weiand M."/>
            <person name="Wilkinson J."/>
            <person name="Wilson A."/>
            <person name="Yadav S."/>
            <person name="Young G."/>
            <person name="Yu Q."/>
            <person name="Zembek L."/>
            <person name="Zhong D."/>
            <person name="Zimmer A."/>
            <person name="Zwirko Z."/>
            <person name="Jaffe D.B."/>
            <person name="Alvarez P."/>
            <person name="Brockman W."/>
            <person name="Butler J."/>
            <person name="Chin C."/>
            <person name="Gnerre S."/>
            <person name="Grabherr M."/>
            <person name="Kleber M."/>
            <person name="Mauceli E."/>
            <person name="MacCallum I."/>
        </authorList>
    </citation>
    <scope>NUCLEOTIDE SEQUENCE [LARGE SCALE GENOMIC DNA]</scope>
    <source>
        <strain evidence="3">Rob3c / Tucson 14021-0248.25</strain>
    </source>
</reference>
<accession>B4IQD2</accession>
<organism evidence="3">
    <name type="scientific">Drosophila sechellia</name>
    <name type="common">Fruit fly</name>
    <dbReference type="NCBI Taxonomy" id="7238"/>
    <lineage>
        <taxon>Eukaryota</taxon>
        <taxon>Metazoa</taxon>
        <taxon>Ecdysozoa</taxon>
        <taxon>Arthropoda</taxon>
        <taxon>Hexapoda</taxon>
        <taxon>Insecta</taxon>
        <taxon>Pterygota</taxon>
        <taxon>Neoptera</taxon>
        <taxon>Endopterygota</taxon>
        <taxon>Diptera</taxon>
        <taxon>Brachycera</taxon>
        <taxon>Muscomorpha</taxon>
        <taxon>Ephydroidea</taxon>
        <taxon>Drosophilidae</taxon>
        <taxon>Drosophila</taxon>
        <taxon>Sophophora</taxon>
    </lineage>
</organism>
<keyword evidence="3" id="KW-1185">Reference proteome</keyword>
<dbReference type="AlphaFoldDB" id="B4IQD2"/>
<feature type="region of interest" description="Disordered" evidence="1">
    <location>
        <begin position="62"/>
        <end position="87"/>
    </location>
</feature>
<feature type="compositionally biased region" description="Pro residues" evidence="1">
    <location>
        <begin position="65"/>
        <end position="75"/>
    </location>
</feature>
<name>B4IQD2_DROSE</name>
<evidence type="ECO:0000256" key="1">
    <source>
        <dbReference type="SAM" id="MobiDB-lite"/>
    </source>
</evidence>
<protein>
    <submittedName>
        <fullName evidence="2">GM19462</fullName>
    </submittedName>
</protein>
<proteinExistence type="predicted"/>
<dbReference type="HOGENOM" id="CLU_2348903_0_0_1"/>
<dbReference type="Proteomes" id="UP000001292">
    <property type="component" value="Unassembled WGS sequence"/>
</dbReference>